<evidence type="ECO:0000256" key="6">
    <source>
        <dbReference type="ARBA" id="ARBA00023155"/>
    </source>
</evidence>
<keyword evidence="3" id="KW-0805">Transcription regulation</keyword>
<dbReference type="SUPFAM" id="SSF47413">
    <property type="entry name" value="lambda repressor-like DNA-binding domains"/>
    <property type="match status" value="1"/>
</dbReference>
<keyword evidence="13" id="KW-1185">Reference proteome</keyword>
<evidence type="ECO:0000256" key="10">
    <source>
        <dbReference type="SAM" id="MobiDB-lite"/>
    </source>
</evidence>
<accession>A0A564Y4S5</accession>
<dbReference type="PANTHER" id="PTHR14043">
    <property type="entry name" value="CCAAT DISPLACEMENT PROTEIN-RELATED"/>
    <property type="match status" value="1"/>
</dbReference>
<dbReference type="GO" id="GO:0005634">
    <property type="term" value="C:nucleus"/>
    <property type="evidence" value="ECO:0007669"/>
    <property type="project" value="UniProtKB-SubCell"/>
</dbReference>
<evidence type="ECO:0000256" key="2">
    <source>
        <dbReference type="ARBA" id="ARBA00022737"/>
    </source>
</evidence>
<evidence type="ECO:0000256" key="5">
    <source>
        <dbReference type="ARBA" id="ARBA00023125"/>
    </source>
</evidence>
<keyword evidence="4 9" id="KW-0175">Coiled coil</keyword>
<dbReference type="EMBL" id="CABIJS010000088">
    <property type="protein sequence ID" value="VUZ42292.1"/>
    <property type="molecule type" value="Genomic_DNA"/>
</dbReference>
<dbReference type="PROSITE" id="PS51042">
    <property type="entry name" value="CUT"/>
    <property type="match status" value="1"/>
</dbReference>
<evidence type="ECO:0000256" key="7">
    <source>
        <dbReference type="ARBA" id="ARBA00023163"/>
    </source>
</evidence>
<keyword evidence="5" id="KW-0238">DNA-binding</keyword>
<feature type="domain" description="CUT" evidence="11">
    <location>
        <begin position="423"/>
        <end position="510"/>
    </location>
</feature>
<sequence length="534" mass="59032">MNQGSSNFSKVVQEDPSKRTPNTTAISNASIDGTKRDVVVTSTAPISMGLLPTQLITVQLNNVTSKSMEKQTAGSIFTNASRGHNIPVPILAKPVNPSIPRRRIGNTGQETLTLQCQNFNRFRHKCSQTDEPVPQTDVLVETINKIVYKLDEMNIKLTSVQSKVASLEDRFTTVYGDGNLSSFSDSCKFGSGNRMNHFSRRRRSLILRNFRYWAKKCIASRLSAEEQQQKGNGVKNEGTENTSETSNPSSILIPRSGVAMRRNRRVLSDGKSGDHNGAGTQAKVAKLLMDARREMAAYEKERLEMQNSNPLVTGISMAPYSESLRPIQLITQPAYLTGFRVDSPTLPPILPLLSSSVLDTSATAPTITLPLPPLNTSLTESTEQTVNIAKEEDTIQTTANSITNTSTPSPTSSTPTPQLPPIPPKYRRPMLLDTSEIARQTKDMLLKCAISQRSFGQNVLGLSQGSVSDLLTRPKPWSMLTNKGREPFIRMKLFLENPRSLNGFEYSKFPIFNLVYVLQIRNIIISTSNGELFH</sequence>
<feature type="region of interest" description="Disordered" evidence="10">
    <location>
        <begin position="396"/>
        <end position="425"/>
    </location>
</feature>
<evidence type="ECO:0000256" key="3">
    <source>
        <dbReference type="ARBA" id="ARBA00023015"/>
    </source>
</evidence>
<dbReference type="Gene3D" id="1.10.260.40">
    <property type="entry name" value="lambda repressor-like DNA-binding domains"/>
    <property type="match status" value="1"/>
</dbReference>
<dbReference type="SMART" id="SM01109">
    <property type="entry name" value="CUT"/>
    <property type="match status" value="1"/>
</dbReference>
<keyword evidence="2" id="KW-0677">Repeat</keyword>
<feature type="compositionally biased region" description="Polar residues" evidence="10">
    <location>
        <begin position="1"/>
        <end position="10"/>
    </location>
</feature>
<keyword evidence="8" id="KW-0539">Nucleus</keyword>
<evidence type="ECO:0000256" key="1">
    <source>
        <dbReference type="ARBA" id="ARBA00004123"/>
    </source>
</evidence>
<feature type="compositionally biased region" description="Low complexity" evidence="10">
    <location>
        <begin position="239"/>
        <end position="250"/>
    </location>
</feature>
<feature type="compositionally biased region" description="Low complexity" evidence="10">
    <location>
        <begin position="396"/>
        <end position="416"/>
    </location>
</feature>
<gene>
    <name evidence="12" type="ORF">WMSIL1_LOCUS2967</name>
</gene>
<feature type="compositionally biased region" description="Polar residues" evidence="10">
    <location>
        <begin position="19"/>
        <end position="29"/>
    </location>
</feature>
<dbReference type="PANTHER" id="PTHR14043:SF2">
    <property type="entry name" value="HOMEOBOX PROTEIN CUT"/>
    <property type="match status" value="1"/>
</dbReference>
<feature type="region of interest" description="Disordered" evidence="10">
    <location>
        <begin position="224"/>
        <end position="251"/>
    </location>
</feature>
<evidence type="ECO:0000259" key="11">
    <source>
        <dbReference type="PROSITE" id="PS51042"/>
    </source>
</evidence>
<dbReference type="Proteomes" id="UP000321570">
    <property type="component" value="Unassembled WGS sequence"/>
</dbReference>
<keyword evidence="6" id="KW-0371">Homeobox</keyword>
<evidence type="ECO:0000256" key="9">
    <source>
        <dbReference type="SAM" id="Coils"/>
    </source>
</evidence>
<name>A0A564Y4S5_HYMDI</name>
<evidence type="ECO:0000313" key="13">
    <source>
        <dbReference type="Proteomes" id="UP000321570"/>
    </source>
</evidence>
<dbReference type="InterPro" id="IPR010982">
    <property type="entry name" value="Lambda_DNA-bd_dom_sf"/>
</dbReference>
<dbReference type="GO" id="GO:0000981">
    <property type="term" value="F:DNA-binding transcription factor activity, RNA polymerase II-specific"/>
    <property type="evidence" value="ECO:0007669"/>
    <property type="project" value="TreeGrafter"/>
</dbReference>
<evidence type="ECO:0000313" key="12">
    <source>
        <dbReference type="EMBL" id="VUZ42292.1"/>
    </source>
</evidence>
<dbReference type="Pfam" id="PF02376">
    <property type="entry name" value="CUT"/>
    <property type="match status" value="1"/>
</dbReference>
<keyword evidence="7" id="KW-0804">Transcription</keyword>
<evidence type="ECO:0000256" key="8">
    <source>
        <dbReference type="ARBA" id="ARBA00023242"/>
    </source>
</evidence>
<proteinExistence type="predicted"/>
<dbReference type="InterPro" id="IPR003350">
    <property type="entry name" value="CUT_dom"/>
</dbReference>
<dbReference type="GO" id="GO:0000977">
    <property type="term" value="F:RNA polymerase II transcription regulatory region sequence-specific DNA binding"/>
    <property type="evidence" value="ECO:0007669"/>
    <property type="project" value="TreeGrafter"/>
</dbReference>
<comment type="subcellular location">
    <subcellularLocation>
        <location evidence="1">Nucleus</location>
    </subcellularLocation>
</comment>
<organism evidence="12 13">
    <name type="scientific">Hymenolepis diminuta</name>
    <name type="common">Rat tapeworm</name>
    <dbReference type="NCBI Taxonomy" id="6216"/>
    <lineage>
        <taxon>Eukaryota</taxon>
        <taxon>Metazoa</taxon>
        <taxon>Spiralia</taxon>
        <taxon>Lophotrochozoa</taxon>
        <taxon>Platyhelminthes</taxon>
        <taxon>Cestoda</taxon>
        <taxon>Eucestoda</taxon>
        <taxon>Cyclophyllidea</taxon>
        <taxon>Hymenolepididae</taxon>
        <taxon>Hymenolepis</taxon>
    </lineage>
</organism>
<feature type="region of interest" description="Disordered" evidence="10">
    <location>
        <begin position="1"/>
        <end position="29"/>
    </location>
</feature>
<evidence type="ECO:0000256" key="4">
    <source>
        <dbReference type="ARBA" id="ARBA00023054"/>
    </source>
</evidence>
<feature type="coiled-coil region" evidence="9">
    <location>
        <begin position="281"/>
        <end position="308"/>
    </location>
</feature>
<protein>
    <recommendedName>
        <fullName evidence="11">CUT domain-containing protein</fullName>
    </recommendedName>
</protein>
<dbReference type="AlphaFoldDB" id="A0A564Y4S5"/>
<reference evidence="12 13" key="1">
    <citation type="submission" date="2019-07" db="EMBL/GenBank/DDBJ databases">
        <authorList>
            <person name="Jastrzebski P J."/>
            <person name="Paukszto L."/>
            <person name="Jastrzebski P J."/>
        </authorList>
    </citation>
    <scope>NUCLEOTIDE SEQUENCE [LARGE SCALE GENOMIC DNA]</scope>
    <source>
        <strain evidence="12 13">WMS-il1</strain>
    </source>
</reference>